<feature type="domain" description="Glycosyltransferase 2-like" evidence="5">
    <location>
        <begin position="61"/>
        <end position="228"/>
    </location>
</feature>
<evidence type="ECO:0000313" key="7">
    <source>
        <dbReference type="Proteomes" id="UP000178485"/>
    </source>
</evidence>
<dbReference type="RefSeq" id="WP_071137724.1">
    <property type="nucleotide sequence ID" value="NZ_LT608328.1"/>
</dbReference>
<keyword evidence="4" id="KW-0472">Membrane</keyword>
<dbReference type="Gene3D" id="3.90.550.10">
    <property type="entry name" value="Spore Coat Polysaccharide Biosynthesis Protein SpsA, Chain A"/>
    <property type="match status" value="1"/>
</dbReference>
<evidence type="ECO:0000256" key="4">
    <source>
        <dbReference type="SAM" id="Phobius"/>
    </source>
</evidence>
<evidence type="ECO:0000313" key="6">
    <source>
        <dbReference type="EMBL" id="SCM59435.1"/>
    </source>
</evidence>
<gene>
    <name evidence="6" type="ORF">ING2E5A_2639</name>
</gene>
<sequence>MDFFHFLTFDFSFPVWVILASALFFFTIQLVYYLLIYRVPYLYERKRDKRPHDSGTLPPVSVIIASKNESENLARFLPAILDQDYPDFEVIVVNMGSTDETDMVLKTLSLKYSHLYYTYVPAEAEDVNMKKLALTIGIKAANHDLLLFTEAYCEPASDRWIREFAAEFVKGNEIVLGFCKLKMAKHIAMRKFILYDNMIQGLKYLSLAILGKPFMGIGRNLAYKKEIFFEEKGYSSVLNIDEGEDDLFINRIARKNRVGVVVSPESMTQSDVVDNFLTWRALKHKYLYTKQFYKGGSSLIFGFETFSKYLFYLSVIAGIVYGVYVGNLPAVVLLLLLLIIRFAVQLFVLGKSSRMLDAGKYHLDLLFFDLFQPFNNFKFWKYANKRKKLKK</sequence>
<dbReference type="SUPFAM" id="SSF53448">
    <property type="entry name" value="Nucleotide-diphospho-sugar transferases"/>
    <property type="match status" value="1"/>
</dbReference>
<accession>A0A1G4GAB5</accession>
<dbReference type="Pfam" id="PF00535">
    <property type="entry name" value="Glycos_transf_2"/>
    <property type="match status" value="1"/>
</dbReference>
<keyword evidence="2" id="KW-0328">Glycosyltransferase</keyword>
<dbReference type="AlphaFoldDB" id="A0A1G4GAB5"/>
<reference evidence="6 7" key="1">
    <citation type="submission" date="2016-08" db="EMBL/GenBank/DDBJ databases">
        <authorList>
            <person name="Seilhamer J.J."/>
        </authorList>
    </citation>
    <scope>NUCLEOTIDE SEQUENCE [LARGE SCALE GENOMIC DNA]</scope>
    <source>
        <strain evidence="6">ING2-E5A</strain>
    </source>
</reference>
<protein>
    <recommendedName>
        <fullName evidence="5">Glycosyltransferase 2-like domain-containing protein</fullName>
    </recommendedName>
</protein>
<evidence type="ECO:0000256" key="3">
    <source>
        <dbReference type="ARBA" id="ARBA00022679"/>
    </source>
</evidence>
<feature type="transmembrane region" description="Helical" evidence="4">
    <location>
        <begin position="309"/>
        <end position="325"/>
    </location>
</feature>
<dbReference type="KEGG" id="pmuc:ING2E5A_2639"/>
<keyword evidence="7" id="KW-1185">Reference proteome</keyword>
<evidence type="ECO:0000256" key="1">
    <source>
        <dbReference type="ARBA" id="ARBA00006739"/>
    </source>
</evidence>
<feature type="transmembrane region" description="Helical" evidence="4">
    <location>
        <begin position="331"/>
        <end position="350"/>
    </location>
</feature>
<feature type="transmembrane region" description="Helical" evidence="4">
    <location>
        <begin position="15"/>
        <end position="37"/>
    </location>
</feature>
<proteinExistence type="inferred from homology"/>
<dbReference type="EMBL" id="LT608328">
    <property type="protein sequence ID" value="SCM59435.1"/>
    <property type="molecule type" value="Genomic_DNA"/>
</dbReference>
<keyword evidence="4" id="KW-0812">Transmembrane</keyword>
<dbReference type="GO" id="GO:0016757">
    <property type="term" value="F:glycosyltransferase activity"/>
    <property type="evidence" value="ECO:0007669"/>
    <property type="project" value="UniProtKB-KW"/>
</dbReference>
<keyword evidence="4" id="KW-1133">Transmembrane helix</keyword>
<comment type="similarity">
    <text evidence="1">Belongs to the glycosyltransferase 2 family.</text>
</comment>
<dbReference type="InterPro" id="IPR029044">
    <property type="entry name" value="Nucleotide-diphossugar_trans"/>
</dbReference>
<dbReference type="PANTHER" id="PTHR43630:SF1">
    <property type="entry name" value="POLY-BETA-1,6-N-ACETYL-D-GLUCOSAMINE SYNTHASE"/>
    <property type="match status" value="1"/>
</dbReference>
<dbReference type="Proteomes" id="UP000178485">
    <property type="component" value="Chromosome i"/>
</dbReference>
<name>A0A1G4GAB5_9BACT</name>
<dbReference type="PANTHER" id="PTHR43630">
    <property type="entry name" value="POLY-BETA-1,6-N-ACETYL-D-GLUCOSAMINE SYNTHASE"/>
    <property type="match status" value="1"/>
</dbReference>
<dbReference type="STRING" id="1642646.ING2E5A_2639"/>
<dbReference type="InterPro" id="IPR001173">
    <property type="entry name" value="Glyco_trans_2-like"/>
</dbReference>
<evidence type="ECO:0000259" key="5">
    <source>
        <dbReference type="Pfam" id="PF00535"/>
    </source>
</evidence>
<keyword evidence="3" id="KW-0808">Transferase</keyword>
<organism evidence="6 7">
    <name type="scientific">Petrimonas mucosa</name>
    <dbReference type="NCBI Taxonomy" id="1642646"/>
    <lineage>
        <taxon>Bacteria</taxon>
        <taxon>Pseudomonadati</taxon>
        <taxon>Bacteroidota</taxon>
        <taxon>Bacteroidia</taxon>
        <taxon>Bacteroidales</taxon>
        <taxon>Dysgonomonadaceae</taxon>
        <taxon>Petrimonas</taxon>
    </lineage>
</organism>
<evidence type="ECO:0000256" key="2">
    <source>
        <dbReference type="ARBA" id="ARBA00022676"/>
    </source>
</evidence>